<dbReference type="Pfam" id="PF08240">
    <property type="entry name" value="ADH_N"/>
    <property type="match status" value="1"/>
</dbReference>
<dbReference type="InterPro" id="IPR047109">
    <property type="entry name" value="CAD-like"/>
</dbReference>
<keyword evidence="3 5" id="KW-0862">Zinc</keyword>
<dbReference type="EMBL" id="JBHRZO010000036">
    <property type="protein sequence ID" value="MFC3847982.1"/>
    <property type="molecule type" value="Genomic_DNA"/>
</dbReference>
<dbReference type="InterPro" id="IPR013149">
    <property type="entry name" value="ADH-like_C"/>
</dbReference>
<evidence type="ECO:0000313" key="7">
    <source>
        <dbReference type="EMBL" id="MFC3847982.1"/>
    </source>
</evidence>
<evidence type="ECO:0000259" key="6">
    <source>
        <dbReference type="SMART" id="SM00829"/>
    </source>
</evidence>
<sequence>MSTRIPAKGFAIHSKDGKFEKFNFTRHPLGEKDLLIEIEFCGICHSDIHAAYSEWGEAIYPMVPGHEIAGIVKEVGFKVNKFRVGDKVGVGCFVNSCKVCEACTSDQEQLCANNKVVFTYDCLDYFHDNEPHMGGYSDKIVVDEDYVIKVPQDAPLEKIAPLLCAGITTYSPLKFSKIKEDSRVGIAGFGGLGHMALKYALAMGAEVSVFARSEAKREQALSMGAKHYYTTPEDAKPWSLDLIISTIPTNYKLLDYVKLLAYNGELAIVGIPPKEVMPSISAIELIKQGNRKVYGSLIGGIKETQEMMDFSILHNIYPQIQLIEGKDIDQAYYNLTHANAPFRYVIDMKKSLGA</sequence>
<dbReference type="Proteomes" id="UP001595783">
    <property type="component" value="Unassembled WGS sequence"/>
</dbReference>
<dbReference type="SUPFAM" id="SSF51735">
    <property type="entry name" value="NAD(P)-binding Rossmann-fold domains"/>
    <property type="match status" value="1"/>
</dbReference>
<comment type="similarity">
    <text evidence="5">Belongs to the zinc-containing alcohol dehydrogenase family.</text>
</comment>
<dbReference type="Gene3D" id="3.90.180.10">
    <property type="entry name" value="Medium-chain alcohol dehydrogenases, catalytic domain"/>
    <property type="match status" value="1"/>
</dbReference>
<dbReference type="EC" id="1.1.-.-" evidence="7"/>
<dbReference type="PROSITE" id="PS00059">
    <property type="entry name" value="ADH_ZINC"/>
    <property type="match status" value="1"/>
</dbReference>
<name>A0ABV7ZKG7_9HELI</name>
<dbReference type="PANTHER" id="PTHR42683">
    <property type="entry name" value="ALDEHYDE REDUCTASE"/>
    <property type="match status" value="1"/>
</dbReference>
<feature type="domain" description="Enoyl reductase (ER)" evidence="6">
    <location>
        <begin position="17"/>
        <end position="346"/>
    </location>
</feature>
<dbReference type="InterPro" id="IPR020843">
    <property type="entry name" value="ER"/>
</dbReference>
<dbReference type="Pfam" id="PF00107">
    <property type="entry name" value="ADH_zinc_N"/>
    <property type="match status" value="1"/>
</dbReference>
<keyword evidence="4 7" id="KW-0560">Oxidoreductase</keyword>
<keyword evidence="8" id="KW-1185">Reference proteome</keyword>
<comment type="cofactor">
    <cofactor evidence="1 5">
        <name>Zn(2+)</name>
        <dbReference type="ChEBI" id="CHEBI:29105"/>
    </cofactor>
</comment>
<proteinExistence type="inferred from homology"/>
<evidence type="ECO:0000256" key="1">
    <source>
        <dbReference type="ARBA" id="ARBA00001947"/>
    </source>
</evidence>
<dbReference type="InterPro" id="IPR011032">
    <property type="entry name" value="GroES-like_sf"/>
</dbReference>
<dbReference type="Gene3D" id="3.40.50.720">
    <property type="entry name" value="NAD(P)-binding Rossmann-like Domain"/>
    <property type="match status" value="1"/>
</dbReference>
<dbReference type="GO" id="GO:0016491">
    <property type="term" value="F:oxidoreductase activity"/>
    <property type="evidence" value="ECO:0007669"/>
    <property type="project" value="UniProtKB-KW"/>
</dbReference>
<accession>A0ABV7ZKG7</accession>
<dbReference type="SMART" id="SM00829">
    <property type="entry name" value="PKS_ER"/>
    <property type="match status" value="1"/>
</dbReference>
<keyword evidence="2 5" id="KW-0479">Metal-binding</keyword>
<dbReference type="InterPro" id="IPR013154">
    <property type="entry name" value="ADH-like_N"/>
</dbReference>
<reference evidence="8" key="1">
    <citation type="journal article" date="2019" name="Int. J. Syst. Evol. Microbiol.">
        <title>The Global Catalogue of Microorganisms (GCM) 10K type strain sequencing project: providing services to taxonomists for standard genome sequencing and annotation.</title>
        <authorList>
            <consortium name="The Broad Institute Genomics Platform"/>
            <consortium name="The Broad Institute Genome Sequencing Center for Infectious Disease"/>
            <person name="Wu L."/>
            <person name="Ma J."/>
        </authorList>
    </citation>
    <scope>NUCLEOTIDE SEQUENCE [LARGE SCALE GENOMIC DNA]</scope>
    <source>
        <strain evidence="8">CCUG 53816</strain>
    </source>
</reference>
<dbReference type="CDD" id="cd05283">
    <property type="entry name" value="CAD1"/>
    <property type="match status" value="1"/>
</dbReference>
<protein>
    <submittedName>
        <fullName evidence="7">NAD(P)-dependent alcohol dehydrogenase</fullName>
        <ecNumber evidence="7">1.1.-.-</ecNumber>
    </submittedName>
</protein>
<evidence type="ECO:0000256" key="5">
    <source>
        <dbReference type="RuleBase" id="RU361277"/>
    </source>
</evidence>
<dbReference type="SUPFAM" id="SSF50129">
    <property type="entry name" value="GroES-like"/>
    <property type="match status" value="1"/>
</dbReference>
<evidence type="ECO:0000256" key="3">
    <source>
        <dbReference type="ARBA" id="ARBA00022833"/>
    </source>
</evidence>
<dbReference type="RefSeq" id="WP_104752924.1">
    <property type="nucleotide sequence ID" value="NZ_FZMF01000066.1"/>
</dbReference>
<evidence type="ECO:0000256" key="4">
    <source>
        <dbReference type="ARBA" id="ARBA00023002"/>
    </source>
</evidence>
<dbReference type="InterPro" id="IPR036291">
    <property type="entry name" value="NAD(P)-bd_dom_sf"/>
</dbReference>
<organism evidence="7 8">
    <name type="scientific">Helicobacter baculiformis</name>
    <dbReference type="NCBI Taxonomy" id="427351"/>
    <lineage>
        <taxon>Bacteria</taxon>
        <taxon>Pseudomonadati</taxon>
        <taxon>Campylobacterota</taxon>
        <taxon>Epsilonproteobacteria</taxon>
        <taxon>Campylobacterales</taxon>
        <taxon>Helicobacteraceae</taxon>
        <taxon>Helicobacter</taxon>
    </lineage>
</organism>
<comment type="caution">
    <text evidence="7">The sequence shown here is derived from an EMBL/GenBank/DDBJ whole genome shotgun (WGS) entry which is preliminary data.</text>
</comment>
<evidence type="ECO:0000313" key="8">
    <source>
        <dbReference type="Proteomes" id="UP001595783"/>
    </source>
</evidence>
<dbReference type="InterPro" id="IPR002328">
    <property type="entry name" value="ADH_Zn_CS"/>
</dbReference>
<gene>
    <name evidence="7" type="ORF">ACFOPX_05520</name>
</gene>
<evidence type="ECO:0000256" key="2">
    <source>
        <dbReference type="ARBA" id="ARBA00022723"/>
    </source>
</evidence>